<sequence length="155" mass="17325">MSSMFRTLAYCVGCTETCTPYSVLRTAQAEAAGGDLSRPPTVAEDHVPGMKGFRLRPRALSLESCGLWALGVLYRLWHHDNDHDNSSPTCCCALLSLYYNMTYRLASLIFICVSLIYISLLRVSDRRSLCSTPCSFPHIRSRLLDPSTSLRRGEI</sequence>
<evidence type="ECO:0000313" key="3">
    <source>
        <dbReference type="Proteomes" id="UP000813427"/>
    </source>
</evidence>
<dbReference type="EMBL" id="JAGPXF010000001">
    <property type="protein sequence ID" value="KAH7263245.1"/>
    <property type="molecule type" value="Genomic_DNA"/>
</dbReference>
<comment type="caution">
    <text evidence="2">The sequence shown here is derived from an EMBL/GenBank/DDBJ whole genome shotgun (WGS) entry which is preliminary data.</text>
</comment>
<keyword evidence="1" id="KW-1133">Transmembrane helix</keyword>
<gene>
    <name evidence="2" type="ORF">BKA59DRAFT_49077</name>
</gene>
<name>A0A8K0SAN8_9HYPO</name>
<feature type="transmembrane region" description="Helical" evidence="1">
    <location>
        <begin position="103"/>
        <end position="121"/>
    </location>
</feature>
<keyword evidence="1" id="KW-0472">Membrane</keyword>
<evidence type="ECO:0000313" key="2">
    <source>
        <dbReference type="EMBL" id="KAH7263245.1"/>
    </source>
</evidence>
<protein>
    <submittedName>
        <fullName evidence="2">Uncharacterized protein</fullName>
    </submittedName>
</protein>
<feature type="transmembrane region" description="Helical" evidence="1">
    <location>
        <begin position="59"/>
        <end position="77"/>
    </location>
</feature>
<dbReference type="AlphaFoldDB" id="A0A8K0SAN8"/>
<accession>A0A8K0SAN8</accession>
<keyword evidence="3" id="KW-1185">Reference proteome</keyword>
<evidence type="ECO:0000256" key="1">
    <source>
        <dbReference type="SAM" id="Phobius"/>
    </source>
</evidence>
<reference evidence="2" key="1">
    <citation type="journal article" date="2021" name="Nat. Commun.">
        <title>Genetic determinants of endophytism in the Arabidopsis root mycobiome.</title>
        <authorList>
            <person name="Mesny F."/>
            <person name="Miyauchi S."/>
            <person name="Thiergart T."/>
            <person name="Pickel B."/>
            <person name="Atanasova L."/>
            <person name="Karlsson M."/>
            <person name="Huettel B."/>
            <person name="Barry K.W."/>
            <person name="Haridas S."/>
            <person name="Chen C."/>
            <person name="Bauer D."/>
            <person name="Andreopoulos W."/>
            <person name="Pangilinan J."/>
            <person name="LaButti K."/>
            <person name="Riley R."/>
            <person name="Lipzen A."/>
            <person name="Clum A."/>
            <person name="Drula E."/>
            <person name="Henrissat B."/>
            <person name="Kohler A."/>
            <person name="Grigoriev I.V."/>
            <person name="Martin F.M."/>
            <person name="Hacquard S."/>
        </authorList>
    </citation>
    <scope>NUCLEOTIDE SEQUENCE</scope>
    <source>
        <strain evidence="2">MPI-SDFR-AT-0068</strain>
    </source>
</reference>
<proteinExistence type="predicted"/>
<dbReference type="Proteomes" id="UP000813427">
    <property type="component" value="Unassembled WGS sequence"/>
</dbReference>
<keyword evidence="1" id="KW-0812">Transmembrane</keyword>
<organism evidence="2 3">
    <name type="scientific">Fusarium tricinctum</name>
    <dbReference type="NCBI Taxonomy" id="61284"/>
    <lineage>
        <taxon>Eukaryota</taxon>
        <taxon>Fungi</taxon>
        <taxon>Dikarya</taxon>
        <taxon>Ascomycota</taxon>
        <taxon>Pezizomycotina</taxon>
        <taxon>Sordariomycetes</taxon>
        <taxon>Hypocreomycetidae</taxon>
        <taxon>Hypocreales</taxon>
        <taxon>Nectriaceae</taxon>
        <taxon>Fusarium</taxon>
        <taxon>Fusarium tricinctum species complex</taxon>
    </lineage>
</organism>